<evidence type="ECO:0000256" key="1">
    <source>
        <dbReference type="SAM" id="Phobius"/>
    </source>
</evidence>
<evidence type="ECO:0008006" key="4">
    <source>
        <dbReference type="Google" id="ProtNLM"/>
    </source>
</evidence>
<dbReference type="Gene3D" id="2.40.10.120">
    <property type="match status" value="1"/>
</dbReference>
<evidence type="ECO:0000313" key="3">
    <source>
        <dbReference type="Proteomes" id="UP000179214"/>
    </source>
</evidence>
<evidence type="ECO:0000313" key="2">
    <source>
        <dbReference type="EMBL" id="OGZ69960.1"/>
    </source>
</evidence>
<feature type="transmembrane region" description="Helical" evidence="1">
    <location>
        <begin position="9"/>
        <end position="31"/>
    </location>
</feature>
<reference evidence="2 3" key="1">
    <citation type="journal article" date="2016" name="Nat. Commun.">
        <title>Thousands of microbial genomes shed light on interconnected biogeochemical processes in an aquifer system.</title>
        <authorList>
            <person name="Anantharaman K."/>
            <person name="Brown C.T."/>
            <person name="Hug L.A."/>
            <person name="Sharon I."/>
            <person name="Castelle C.J."/>
            <person name="Probst A.J."/>
            <person name="Thomas B.C."/>
            <person name="Singh A."/>
            <person name="Wilkins M.J."/>
            <person name="Karaoz U."/>
            <person name="Brodie E.L."/>
            <person name="Williams K.H."/>
            <person name="Hubbard S.S."/>
            <person name="Banfield J.F."/>
        </authorList>
    </citation>
    <scope>NUCLEOTIDE SEQUENCE [LARGE SCALE GENOMIC DNA]</scope>
</reference>
<keyword evidence="1" id="KW-0472">Membrane</keyword>
<keyword evidence="1" id="KW-1133">Transmembrane helix</keyword>
<dbReference type="InterPro" id="IPR009003">
    <property type="entry name" value="Peptidase_S1_PA"/>
</dbReference>
<dbReference type="SUPFAM" id="SSF50494">
    <property type="entry name" value="Trypsin-like serine proteases"/>
    <property type="match status" value="1"/>
</dbReference>
<sequence length="237" mass="25474">MFKLILKIIGVLIVGALGALLFNLFLLPYMVSSPYFENFEFVKYFKDGNIIVNKTDQIYIQENIAIQNAIEKVKKSIVAIQSAKLGLASGMVVTSDGLVVTLASVIPASGNFTVFLQGQQVSFTVVKIDAKNNLALIKIDKNNLPTVGFANTDEIKLGQRVFLAMPTSTKADNWIANEGIVRQISQDAVQTTISENSVLLGSPLFNTTGELVGMGATGKDGKIFAASISKIQALLGL</sequence>
<dbReference type="AlphaFoldDB" id="A0A1G2I6C8"/>
<proteinExistence type="predicted"/>
<dbReference type="EMBL" id="MHOV01000022">
    <property type="protein sequence ID" value="OGZ69960.1"/>
    <property type="molecule type" value="Genomic_DNA"/>
</dbReference>
<name>A0A1G2I6C8_9BACT</name>
<protein>
    <recommendedName>
        <fullName evidence="4">Serine protease</fullName>
    </recommendedName>
</protein>
<dbReference type="Pfam" id="PF13365">
    <property type="entry name" value="Trypsin_2"/>
    <property type="match status" value="1"/>
</dbReference>
<gene>
    <name evidence="2" type="ORF">A3F47_02335</name>
</gene>
<organism evidence="2 3">
    <name type="scientific">Candidatus Staskawiczbacteria bacterium RIFCSPHIGHO2_12_FULL_38_11</name>
    <dbReference type="NCBI Taxonomy" id="1802209"/>
    <lineage>
        <taxon>Bacteria</taxon>
        <taxon>Candidatus Staskawicziibacteriota</taxon>
    </lineage>
</organism>
<keyword evidence="1" id="KW-0812">Transmembrane</keyword>
<accession>A0A1G2I6C8</accession>
<dbReference type="Proteomes" id="UP000179214">
    <property type="component" value="Unassembled WGS sequence"/>
</dbReference>
<comment type="caution">
    <text evidence="2">The sequence shown here is derived from an EMBL/GenBank/DDBJ whole genome shotgun (WGS) entry which is preliminary data.</text>
</comment>